<feature type="region of interest" description="Disordered" evidence="1">
    <location>
        <begin position="46"/>
        <end position="96"/>
    </location>
</feature>
<gene>
    <name evidence="2" type="ORF">SCLCIDRAFT_18873</name>
</gene>
<dbReference type="HOGENOM" id="CLU_2028094_0_0_1"/>
<reference evidence="3" key="2">
    <citation type="submission" date="2015-01" db="EMBL/GenBank/DDBJ databases">
        <title>Evolutionary Origins and Diversification of the Mycorrhizal Mutualists.</title>
        <authorList>
            <consortium name="DOE Joint Genome Institute"/>
            <consortium name="Mycorrhizal Genomics Consortium"/>
            <person name="Kohler A."/>
            <person name="Kuo A."/>
            <person name="Nagy L.G."/>
            <person name="Floudas D."/>
            <person name="Copeland A."/>
            <person name="Barry K.W."/>
            <person name="Cichocki N."/>
            <person name="Veneault-Fourrey C."/>
            <person name="LaButti K."/>
            <person name="Lindquist E.A."/>
            <person name="Lipzen A."/>
            <person name="Lundell T."/>
            <person name="Morin E."/>
            <person name="Murat C."/>
            <person name="Riley R."/>
            <person name="Ohm R."/>
            <person name="Sun H."/>
            <person name="Tunlid A."/>
            <person name="Henrissat B."/>
            <person name="Grigoriev I.V."/>
            <person name="Hibbett D.S."/>
            <person name="Martin F."/>
        </authorList>
    </citation>
    <scope>NUCLEOTIDE SEQUENCE [LARGE SCALE GENOMIC DNA]</scope>
    <source>
        <strain evidence="3">Foug A</strain>
    </source>
</reference>
<dbReference type="EMBL" id="KN822004">
    <property type="protein sequence ID" value="KIM70895.1"/>
    <property type="molecule type" value="Genomic_DNA"/>
</dbReference>
<organism evidence="2 3">
    <name type="scientific">Scleroderma citrinum Foug A</name>
    <dbReference type="NCBI Taxonomy" id="1036808"/>
    <lineage>
        <taxon>Eukaryota</taxon>
        <taxon>Fungi</taxon>
        <taxon>Dikarya</taxon>
        <taxon>Basidiomycota</taxon>
        <taxon>Agaricomycotina</taxon>
        <taxon>Agaricomycetes</taxon>
        <taxon>Agaricomycetidae</taxon>
        <taxon>Boletales</taxon>
        <taxon>Sclerodermatineae</taxon>
        <taxon>Sclerodermataceae</taxon>
        <taxon>Scleroderma</taxon>
    </lineage>
</organism>
<proteinExistence type="predicted"/>
<name>A0A0C3EDX7_9AGAM</name>
<evidence type="ECO:0000256" key="1">
    <source>
        <dbReference type="SAM" id="MobiDB-lite"/>
    </source>
</evidence>
<feature type="compositionally biased region" description="Low complexity" evidence="1">
    <location>
        <begin position="1"/>
        <end position="21"/>
    </location>
</feature>
<dbReference type="Proteomes" id="UP000053989">
    <property type="component" value="Unassembled WGS sequence"/>
</dbReference>
<accession>A0A0C3EDX7</accession>
<dbReference type="InParanoid" id="A0A0C3EDX7"/>
<feature type="region of interest" description="Disordered" evidence="1">
    <location>
        <begin position="1"/>
        <end position="31"/>
    </location>
</feature>
<evidence type="ECO:0000313" key="3">
    <source>
        <dbReference type="Proteomes" id="UP000053989"/>
    </source>
</evidence>
<protein>
    <submittedName>
        <fullName evidence="2">Uncharacterized protein</fullName>
    </submittedName>
</protein>
<feature type="compositionally biased region" description="Basic residues" evidence="1">
    <location>
        <begin position="63"/>
        <end position="82"/>
    </location>
</feature>
<keyword evidence="3" id="KW-1185">Reference proteome</keyword>
<reference evidence="2 3" key="1">
    <citation type="submission" date="2014-04" db="EMBL/GenBank/DDBJ databases">
        <authorList>
            <consortium name="DOE Joint Genome Institute"/>
            <person name="Kuo A."/>
            <person name="Kohler A."/>
            <person name="Nagy L.G."/>
            <person name="Floudas D."/>
            <person name="Copeland A."/>
            <person name="Barry K.W."/>
            <person name="Cichocki N."/>
            <person name="Veneault-Fourrey C."/>
            <person name="LaButti K."/>
            <person name="Lindquist E.A."/>
            <person name="Lipzen A."/>
            <person name="Lundell T."/>
            <person name="Morin E."/>
            <person name="Murat C."/>
            <person name="Sun H."/>
            <person name="Tunlid A."/>
            <person name="Henrissat B."/>
            <person name="Grigoriev I.V."/>
            <person name="Hibbett D.S."/>
            <person name="Martin F."/>
            <person name="Nordberg H.P."/>
            <person name="Cantor M.N."/>
            <person name="Hua S.X."/>
        </authorList>
    </citation>
    <scope>NUCLEOTIDE SEQUENCE [LARGE SCALE GENOMIC DNA]</scope>
    <source>
        <strain evidence="2 3">Foug A</strain>
    </source>
</reference>
<sequence length="122" mass="13181">MSLPSPASSSSTSPVATSAVPALPPPQPIPTAIRAWLSNGSTPTQPLTPIFTLHPTTGNPYPPHHRSLQLHKGPRHNKKPGIHARALQRDPRPHTGHKRSVLLRLYIENRVNVIDGGVGFPQ</sequence>
<dbReference type="AlphaFoldDB" id="A0A0C3EDX7"/>
<evidence type="ECO:0000313" key="2">
    <source>
        <dbReference type="EMBL" id="KIM70895.1"/>
    </source>
</evidence>